<reference evidence="2 3" key="1">
    <citation type="journal article" date="2019" name="Sci. Rep.">
        <title>A high-quality genome of Eragrostis curvula grass provides insights into Poaceae evolution and supports new strategies to enhance forage quality.</title>
        <authorList>
            <person name="Carballo J."/>
            <person name="Santos B.A.C.M."/>
            <person name="Zappacosta D."/>
            <person name="Garbus I."/>
            <person name="Selva J.P."/>
            <person name="Gallo C.A."/>
            <person name="Diaz A."/>
            <person name="Albertini E."/>
            <person name="Caccamo M."/>
            <person name="Echenique V."/>
        </authorList>
    </citation>
    <scope>NUCLEOTIDE SEQUENCE [LARGE SCALE GENOMIC DNA]</scope>
    <source>
        <strain evidence="3">cv. Victoria</strain>
        <tissue evidence="2">Leaf</tissue>
    </source>
</reference>
<feature type="non-terminal residue" evidence="2">
    <location>
        <position position="1"/>
    </location>
</feature>
<dbReference type="Proteomes" id="UP000324897">
    <property type="component" value="Unassembled WGS sequence"/>
</dbReference>
<dbReference type="EMBL" id="RWGY01000009">
    <property type="protein sequence ID" value="TVU34194.1"/>
    <property type="molecule type" value="Genomic_DNA"/>
</dbReference>
<sequence>MDLLCHTIMVEEILPLLHPITLLHLAAASRRYNALVREPGFAARCWQRAGIFFQRNSWPAARRPLFLTRDYDDDDWPEPETEPMLGEDLAFLPGPSAREKAYMRSVGSPASAGSVVSIMHSAAGLLLCSRGITLPRHFYVCNPVTCQWVALPELPWHPREWRRCCGQQSQTIPGGPLQPSYALGEARRVYRSELVFLRHRPVEAEDKAVAYNSVSHSVHFIPLPRCIANTKMNRIIGERHGGGLRYAHGNSSVFEVWDSQTNRDGNIMWTLVYRIGVSVTELLEWNPEAAGCLLESPFIEPVGFHPTDDDVVFLGMPGAVAAYSMEYGTISIQCTHDSSVAYDYPNGAVKPIGLHPTDEDVVFFSMPKAIFAYSMENGTMSSQFTHASVGYSAYPDADVQPRMLQIARALANEFNGVKVQVARQGWRAREPLAMVGVTSVIDIVSLDLPSEQPRSTVGGVVGGGAKQSRDTWGRVAGGGTEQPRGTASWVAAGG</sequence>
<comment type="caution">
    <text evidence="2">The sequence shown here is derived from an EMBL/GenBank/DDBJ whole genome shotgun (WGS) entry which is preliminary data.</text>
</comment>
<dbReference type="PANTHER" id="PTHR35546:SF83">
    <property type="entry name" value="EXPRESSED PROTEIN"/>
    <property type="match status" value="1"/>
</dbReference>
<dbReference type="Gramene" id="TVU34194">
    <property type="protein sequence ID" value="TVU34194"/>
    <property type="gene ID" value="EJB05_16025"/>
</dbReference>
<feature type="region of interest" description="Disordered" evidence="1">
    <location>
        <begin position="455"/>
        <end position="494"/>
    </location>
</feature>
<evidence type="ECO:0008006" key="4">
    <source>
        <dbReference type="Google" id="ProtNLM"/>
    </source>
</evidence>
<gene>
    <name evidence="2" type="ORF">EJB05_16025</name>
</gene>
<dbReference type="InterPro" id="IPR055290">
    <property type="entry name" value="At3g26010-like"/>
</dbReference>
<evidence type="ECO:0000256" key="1">
    <source>
        <dbReference type="SAM" id="MobiDB-lite"/>
    </source>
</evidence>
<evidence type="ECO:0000313" key="2">
    <source>
        <dbReference type="EMBL" id="TVU34194.1"/>
    </source>
</evidence>
<dbReference type="PANTHER" id="PTHR35546">
    <property type="entry name" value="F-BOX PROTEIN INTERACTION DOMAIN PROTEIN-RELATED"/>
    <property type="match status" value="1"/>
</dbReference>
<organism evidence="2 3">
    <name type="scientific">Eragrostis curvula</name>
    <name type="common">weeping love grass</name>
    <dbReference type="NCBI Taxonomy" id="38414"/>
    <lineage>
        <taxon>Eukaryota</taxon>
        <taxon>Viridiplantae</taxon>
        <taxon>Streptophyta</taxon>
        <taxon>Embryophyta</taxon>
        <taxon>Tracheophyta</taxon>
        <taxon>Spermatophyta</taxon>
        <taxon>Magnoliopsida</taxon>
        <taxon>Liliopsida</taxon>
        <taxon>Poales</taxon>
        <taxon>Poaceae</taxon>
        <taxon>PACMAD clade</taxon>
        <taxon>Chloridoideae</taxon>
        <taxon>Eragrostideae</taxon>
        <taxon>Eragrostidinae</taxon>
        <taxon>Eragrostis</taxon>
    </lineage>
</organism>
<name>A0A5J9VFP9_9POAL</name>
<keyword evidence="3" id="KW-1185">Reference proteome</keyword>
<accession>A0A5J9VFP9</accession>
<evidence type="ECO:0000313" key="3">
    <source>
        <dbReference type="Proteomes" id="UP000324897"/>
    </source>
</evidence>
<dbReference type="AlphaFoldDB" id="A0A5J9VFP9"/>
<protein>
    <recommendedName>
        <fullName evidence="4">F-box domain-containing protein</fullName>
    </recommendedName>
</protein>
<dbReference type="OrthoDB" id="692256at2759"/>
<proteinExistence type="predicted"/>